<accession>A0A1V3JNF5</accession>
<dbReference type="PANTHER" id="PTHR43297">
    <property type="entry name" value="OLIGOPEPTIDE TRANSPORT ATP-BINDING PROTEIN APPD"/>
    <property type="match status" value="1"/>
</dbReference>
<evidence type="ECO:0000256" key="8">
    <source>
        <dbReference type="ARBA" id="ARBA00023136"/>
    </source>
</evidence>
<evidence type="ECO:0000256" key="1">
    <source>
        <dbReference type="ARBA" id="ARBA00004417"/>
    </source>
</evidence>
<evidence type="ECO:0000313" key="11">
    <source>
        <dbReference type="Proteomes" id="UP000188602"/>
    </source>
</evidence>
<keyword evidence="8" id="KW-0472">Membrane</keyword>
<keyword evidence="3" id="KW-0813">Transport</keyword>
<evidence type="ECO:0000313" key="10">
    <source>
        <dbReference type="EMBL" id="OOF58178.1"/>
    </source>
</evidence>
<sequence length="351" mass="39487">MALLDIRNLNIEIKTSSGRIKIVDGINLTLNEGEILGLVGESGSGKSLIAKVIGNAIKEDWVITADRFRFHDVELLKLSPSQRRKLVGKEISMIFQDPLSCLDPSRKIGKQLIQSIPNWTYRGKWWQWFGWKKRRAIELLHRVGIKDHKDIMASYPHDLTEGEGQKVMIAIAVANQPRLLIADEPTYALESVTALQVSRLLASMNQNQGTSILLASNDIRSISGLCHHISVLYCGQNTESAPTQILLETPHHPYTQALLHSVPDFTAPLGFKTKLGTLEGTVPLLEQMPMGCRLGPRCPFAQKQCIQKPARYRIKQHEFSCHFPINFREKRAKETLHNSPLTLSAEPNHKE</sequence>
<dbReference type="PROSITE" id="PS50893">
    <property type="entry name" value="ABC_TRANSPORTER_2"/>
    <property type="match status" value="1"/>
</dbReference>
<keyword evidence="7 10" id="KW-0067">ATP-binding</keyword>
<comment type="caution">
    <text evidence="10">The sequence shown here is derived from an EMBL/GenBank/DDBJ whole genome shotgun (WGS) entry which is preliminary data.</text>
</comment>
<name>A0A1V3JNF5_9PAST</name>
<dbReference type="SUPFAM" id="SSF52540">
    <property type="entry name" value="P-loop containing nucleoside triphosphate hydrolases"/>
    <property type="match status" value="1"/>
</dbReference>
<evidence type="ECO:0000256" key="4">
    <source>
        <dbReference type="ARBA" id="ARBA00022475"/>
    </source>
</evidence>
<dbReference type="OrthoDB" id="9784450at2"/>
<organism evidence="10 11">
    <name type="scientific">Rodentibacter myodis</name>
    <dbReference type="NCBI Taxonomy" id="1907939"/>
    <lineage>
        <taxon>Bacteria</taxon>
        <taxon>Pseudomonadati</taxon>
        <taxon>Pseudomonadota</taxon>
        <taxon>Gammaproteobacteria</taxon>
        <taxon>Pasteurellales</taxon>
        <taxon>Pasteurellaceae</taxon>
        <taxon>Rodentibacter</taxon>
    </lineage>
</organism>
<feature type="domain" description="ABC transporter" evidence="9">
    <location>
        <begin position="6"/>
        <end position="259"/>
    </location>
</feature>
<dbReference type="InterPro" id="IPR013563">
    <property type="entry name" value="Oligopep_ABC_C"/>
</dbReference>
<dbReference type="STRING" id="1907939.BKL49_07795"/>
<keyword evidence="11" id="KW-1185">Reference proteome</keyword>
<dbReference type="GO" id="GO:0015833">
    <property type="term" value="P:peptide transport"/>
    <property type="evidence" value="ECO:0007669"/>
    <property type="project" value="InterPro"/>
</dbReference>
<dbReference type="GO" id="GO:0016887">
    <property type="term" value="F:ATP hydrolysis activity"/>
    <property type="evidence" value="ECO:0007669"/>
    <property type="project" value="InterPro"/>
</dbReference>
<keyword evidence="6" id="KW-0547">Nucleotide-binding</keyword>
<keyword evidence="5" id="KW-0997">Cell inner membrane</keyword>
<comment type="subcellular location">
    <subcellularLocation>
        <location evidence="1">Cell inner membrane</location>
        <topology evidence="1">Peripheral membrane protein</topology>
    </subcellularLocation>
</comment>
<dbReference type="Gene3D" id="3.40.50.300">
    <property type="entry name" value="P-loop containing nucleotide triphosphate hydrolases"/>
    <property type="match status" value="1"/>
</dbReference>
<comment type="similarity">
    <text evidence="2">Belongs to the ABC transporter superfamily.</text>
</comment>
<dbReference type="EMBL" id="MLHQ01000020">
    <property type="protein sequence ID" value="OOF58178.1"/>
    <property type="molecule type" value="Genomic_DNA"/>
</dbReference>
<dbReference type="InterPro" id="IPR027417">
    <property type="entry name" value="P-loop_NTPase"/>
</dbReference>
<evidence type="ECO:0000259" key="9">
    <source>
        <dbReference type="PROSITE" id="PS50893"/>
    </source>
</evidence>
<dbReference type="Pfam" id="PF08352">
    <property type="entry name" value="oligo_HPY"/>
    <property type="match status" value="1"/>
</dbReference>
<evidence type="ECO:0000256" key="6">
    <source>
        <dbReference type="ARBA" id="ARBA00022741"/>
    </source>
</evidence>
<dbReference type="InterPro" id="IPR003593">
    <property type="entry name" value="AAA+_ATPase"/>
</dbReference>
<dbReference type="GO" id="GO:0005886">
    <property type="term" value="C:plasma membrane"/>
    <property type="evidence" value="ECO:0007669"/>
    <property type="project" value="UniProtKB-SubCell"/>
</dbReference>
<protein>
    <submittedName>
        <fullName evidence="10">Peptide ABC transporter ATP-binding protein</fullName>
    </submittedName>
</protein>
<gene>
    <name evidence="10" type="ORF">BKL49_07795</name>
</gene>
<evidence type="ECO:0000256" key="7">
    <source>
        <dbReference type="ARBA" id="ARBA00022840"/>
    </source>
</evidence>
<keyword evidence="4" id="KW-1003">Cell membrane</keyword>
<evidence type="ECO:0000256" key="2">
    <source>
        <dbReference type="ARBA" id="ARBA00005417"/>
    </source>
</evidence>
<dbReference type="InterPro" id="IPR050388">
    <property type="entry name" value="ABC_Ni/Peptide_Import"/>
</dbReference>
<dbReference type="Proteomes" id="UP000188602">
    <property type="component" value="Unassembled WGS sequence"/>
</dbReference>
<dbReference type="SMART" id="SM00382">
    <property type="entry name" value="AAA"/>
    <property type="match status" value="1"/>
</dbReference>
<dbReference type="NCBIfam" id="TIGR01727">
    <property type="entry name" value="oligo_HPY"/>
    <property type="match status" value="1"/>
</dbReference>
<dbReference type="GO" id="GO:0005524">
    <property type="term" value="F:ATP binding"/>
    <property type="evidence" value="ECO:0007669"/>
    <property type="project" value="UniProtKB-KW"/>
</dbReference>
<evidence type="ECO:0000256" key="3">
    <source>
        <dbReference type="ARBA" id="ARBA00022448"/>
    </source>
</evidence>
<dbReference type="RefSeq" id="WP_077424249.1">
    <property type="nucleotide sequence ID" value="NZ_MLHQ01000020.1"/>
</dbReference>
<evidence type="ECO:0000256" key="5">
    <source>
        <dbReference type="ARBA" id="ARBA00022519"/>
    </source>
</evidence>
<proteinExistence type="inferred from homology"/>
<reference evidence="10 11" key="1">
    <citation type="submission" date="2016-10" db="EMBL/GenBank/DDBJ databases">
        <title>Rodentibacter gen. nov. and new species.</title>
        <authorList>
            <person name="Christensen H."/>
        </authorList>
    </citation>
    <scope>NUCLEOTIDE SEQUENCE [LARGE SCALE GENOMIC DNA]</scope>
    <source>
        <strain evidence="10 11">Ac151</strain>
    </source>
</reference>
<dbReference type="CDD" id="cd03257">
    <property type="entry name" value="ABC_NikE_OppD_transporters"/>
    <property type="match status" value="1"/>
</dbReference>
<dbReference type="PANTHER" id="PTHR43297:SF4">
    <property type="entry name" value="PUTRESCINE EXPORT SYSTEM ATP-BINDING PROTEIN SAPD"/>
    <property type="match status" value="1"/>
</dbReference>
<dbReference type="AlphaFoldDB" id="A0A1V3JNF5"/>
<dbReference type="InterPro" id="IPR003439">
    <property type="entry name" value="ABC_transporter-like_ATP-bd"/>
</dbReference>
<dbReference type="Pfam" id="PF00005">
    <property type="entry name" value="ABC_tran"/>
    <property type="match status" value="1"/>
</dbReference>